<dbReference type="InterPro" id="IPR036625">
    <property type="entry name" value="E3-bd_dom_sf"/>
</dbReference>
<dbReference type="InterPro" id="IPR001078">
    <property type="entry name" value="2-oxoacid_DH_actylTfrase"/>
</dbReference>
<organism evidence="10 11">
    <name type="scientific">Pediococcus pentosaceus</name>
    <dbReference type="NCBI Taxonomy" id="1255"/>
    <lineage>
        <taxon>Bacteria</taxon>
        <taxon>Bacillati</taxon>
        <taxon>Bacillota</taxon>
        <taxon>Bacilli</taxon>
        <taxon>Lactobacillales</taxon>
        <taxon>Lactobacillaceae</taxon>
        <taxon>Pediococcus</taxon>
    </lineage>
</organism>
<comment type="similarity">
    <text evidence="2 6">Belongs to the 2-oxoacid dehydrogenase family.</text>
</comment>
<dbReference type="PANTHER" id="PTHR43178">
    <property type="entry name" value="DIHYDROLIPOAMIDE ACETYLTRANSFERASE COMPONENT OF PYRUVATE DEHYDROGENASE COMPLEX"/>
    <property type="match status" value="1"/>
</dbReference>
<evidence type="ECO:0000313" key="10">
    <source>
        <dbReference type="EMBL" id="ARW18835.1"/>
    </source>
</evidence>
<accession>A0A1Y0VL02</accession>
<feature type="region of interest" description="Disordered" evidence="7">
    <location>
        <begin position="77"/>
        <end position="111"/>
    </location>
</feature>
<dbReference type="AlphaFoldDB" id="A0A1Y0VL02"/>
<name>A0A1Y0VL02_PEDPE</name>
<evidence type="ECO:0000256" key="5">
    <source>
        <dbReference type="ARBA" id="ARBA00023315"/>
    </source>
</evidence>
<dbReference type="Gene3D" id="3.30.559.10">
    <property type="entry name" value="Chloramphenicol acetyltransferase-like domain"/>
    <property type="match status" value="1"/>
</dbReference>
<feature type="compositionally biased region" description="Low complexity" evidence="7">
    <location>
        <begin position="84"/>
        <end position="107"/>
    </location>
</feature>
<dbReference type="InterPro" id="IPR023213">
    <property type="entry name" value="CAT-like_dom_sf"/>
</dbReference>
<dbReference type="SUPFAM" id="SSF51230">
    <property type="entry name" value="Single hybrid motif"/>
    <property type="match status" value="1"/>
</dbReference>
<dbReference type="Pfam" id="PF00364">
    <property type="entry name" value="Biotin_lipoyl"/>
    <property type="match status" value="1"/>
</dbReference>
<dbReference type="FunFam" id="3.30.559.10:FF:000007">
    <property type="entry name" value="Dihydrolipoamide acetyltransferase component of pyruvate dehydrogenase complex"/>
    <property type="match status" value="1"/>
</dbReference>
<evidence type="ECO:0000259" key="9">
    <source>
        <dbReference type="PROSITE" id="PS51826"/>
    </source>
</evidence>
<evidence type="ECO:0000256" key="2">
    <source>
        <dbReference type="ARBA" id="ARBA00007317"/>
    </source>
</evidence>
<dbReference type="InterPro" id="IPR050743">
    <property type="entry name" value="2-oxoacid_DH_E2_comp"/>
</dbReference>
<evidence type="ECO:0000256" key="1">
    <source>
        <dbReference type="ARBA" id="ARBA00001938"/>
    </source>
</evidence>
<dbReference type="Proteomes" id="UP000196118">
    <property type="component" value="Chromosome"/>
</dbReference>
<dbReference type="SUPFAM" id="SSF47005">
    <property type="entry name" value="Peripheral subunit-binding domain of 2-oxo acid dehydrogenase complex"/>
    <property type="match status" value="1"/>
</dbReference>
<dbReference type="PROSITE" id="PS51826">
    <property type="entry name" value="PSBD"/>
    <property type="match status" value="1"/>
</dbReference>
<dbReference type="EC" id="2.3.1.-" evidence="6"/>
<evidence type="ECO:0000256" key="4">
    <source>
        <dbReference type="ARBA" id="ARBA00022823"/>
    </source>
</evidence>
<dbReference type="PANTHER" id="PTHR43178:SF5">
    <property type="entry name" value="LIPOAMIDE ACYLTRANSFERASE COMPONENT OF BRANCHED-CHAIN ALPHA-KETO ACID DEHYDROGENASE COMPLEX, MITOCHONDRIAL"/>
    <property type="match status" value="1"/>
</dbReference>
<dbReference type="PROSITE" id="PS50968">
    <property type="entry name" value="BIOTINYL_LIPOYL"/>
    <property type="match status" value="1"/>
</dbReference>
<dbReference type="Pfam" id="PF02817">
    <property type="entry name" value="E3_binding"/>
    <property type="match status" value="1"/>
</dbReference>
<dbReference type="InterPro" id="IPR004167">
    <property type="entry name" value="PSBD"/>
</dbReference>
<evidence type="ECO:0000256" key="6">
    <source>
        <dbReference type="RuleBase" id="RU003423"/>
    </source>
</evidence>
<dbReference type="InterPro" id="IPR011053">
    <property type="entry name" value="Single_hybrid_motif"/>
</dbReference>
<keyword evidence="3 6" id="KW-0808">Transferase</keyword>
<reference evidence="10 11" key="1">
    <citation type="submission" date="2017-05" db="EMBL/GenBank/DDBJ databases">
        <title>Genome sequence of Pediococcus pentosaceus strain SRCM100892.</title>
        <authorList>
            <person name="Cho S.H."/>
        </authorList>
    </citation>
    <scope>NUCLEOTIDE SEQUENCE [LARGE SCALE GENOMIC DNA]</scope>
    <source>
        <strain evidence="10 11">SRCM100892</strain>
    </source>
</reference>
<keyword evidence="5 6" id="KW-0012">Acyltransferase</keyword>
<evidence type="ECO:0000313" key="11">
    <source>
        <dbReference type="Proteomes" id="UP000196118"/>
    </source>
</evidence>
<dbReference type="SUPFAM" id="SSF52777">
    <property type="entry name" value="CoA-dependent acyltransferases"/>
    <property type="match status" value="1"/>
</dbReference>
<dbReference type="GO" id="GO:0016407">
    <property type="term" value="F:acetyltransferase activity"/>
    <property type="evidence" value="ECO:0007669"/>
    <property type="project" value="TreeGrafter"/>
</dbReference>
<feature type="domain" description="Lipoyl-binding" evidence="8">
    <location>
        <begin position="2"/>
        <end position="77"/>
    </location>
</feature>
<gene>
    <name evidence="10" type="primary">dlaT</name>
    <name evidence="10" type="ORF">S100892_00230</name>
</gene>
<dbReference type="CDD" id="cd06849">
    <property type="entry name" value="lipoyl_domain"/>
    <property type="match status" value="1"/>
</dbReference>
<feature type="region of interest" description="Disordered" evidence="7">
    <location>
        <begin position="167"/>
        <end position="203"/>
    </location>
</feature>
<dbReference type="Gene3D" id="4.10.320.10">
    <property type="entry name" value="E3-binding domain"/>
    <property type="match status" value="1"/>
</dbReference>
<comment type="cofactor">
    <cofactor evidence="1 6">
        <name>(R)-lipoate</name>
        <dbReference type="ChEBI" id="CHEBI:83088"/>
    </cofactor>
</comment>
<keyword evidence="4 6" id="KW-0450">Lipoyl</keyword>
<dbReference type="RefSeq" id="WP_088355895.1">
    <property type="nucleotide sequence ID" value="NZ_CP021927.1"/>
</dbReference>
<feature type="domain" description="Peripheral subunit-binding (PSBD)" evidence="9">
    <location>
        <begin position="128"/>
        <end position="165"/>
    </location>
</feature>
<evidence type="ECO:0000256" key="7">
    <source>
        <dbReference type="SAM" id="MobiDB-lite"/>
    </source>
</evidence>
<dbReference type="GO" id="GO:0005737">
    <property type="term" value="C:cytoplasm"/>
    <property type="evidence" value="ECO:0007669"/>
    <property type="project" value="TreeGrafter"/>
</dbReference>
<dbReference type="InterPro" id="IPR000089">
    <property type="entry name" value="Biotin_lipoyl"/>
</dbReference>
<evidence type="ECO:0000259" key="8">
    <source>
        <dbReference type="PROSITE" id="PS50968"/>
    </source>
</evidence>
<evidence type="ECO:0000256" key="3">
    <source>
        <dbReference type="ARBA" id="ARBA00022679"/>
    </source>
</evidence>
<dbReference type="EMBL" id="CP021474">
    <property type="protein sequence ID" value="ARW18835.1"/>
    <property type="molecule type" value="Genomic_DNA"/>
</dbReference>
<feature type="compositionally biased region" description="Low complexity" evidence="7">
    <location>
        <begin position="167"/>
        <end position="201"/>
    </location>
</feature>
<proteinExistence type="inferred from homology"/>
<dbReference type="Gene3D" id="2.40.50.100">
    <property type="match status" value="1"/>
</dbReference>
<dbReference type="GO" id="GO:0031405">
    <property type="term" value="F:lipoic acid binding"/>
    <property type="evidence" value="ECO:0007669"/>
    <property type="project" value="TreeGrafter"/>
</dbReference>
<protein>
    <recommendedName>
        <fullName evidence="6">Dihydrolipoamide acetyltransferase component of pyruvate dehydrogenase complex</fullName>
        <ecNumber evidence="6">2.3.1.-</ecNumber>
    </recommendedName>
</protein>
<dbReference type="Pfam" id="PF00198">
    <property type="entry name" value="2-oxoacid_dh"/>
    <property type="match status" value="1"/>
</dbReference>
<sequence>MTEIFKMPDIGEGMAEGEIANWLVKVGDTIKEEDAVAEVQNDKLLQEILSPYGGKITKLFVEAGTVVKVGEPLIEFDGDGSGAGAESEAPKETPASTEPEPESSAPANQTAPEVTKVGAEYTSNGQLLAMPSVREYARKNDIDLTQVPATGRHGHITMADVENFKASPASAPTASPAPAASVPETESEKAPSAPATPAAPAEVKAGRVPLSPVRKVIAKTLTNQVQTIPHVTIMDEVEVSKLMDLRNQFKEQAKQKGYKLTYMPFIAKALAGAAHKYPELSAMVDIEKQEIVYYEDTNVSFAVDTDNGLFVPNVKNVKSKSIMEVAQEIDDMAIRGRAGDLKPNELKGGTVTITNIGSESGSGFFTPIINPGESAILGIGRIRKTPVVNEDGELAVGNTLKLSLSFDHRLIDGALAQKIMNELKALLSNPAYMLMEV</sequence>